<dbReference type="GO" id="GO:0016787">
    <property type="term" value="F:hydrolase activity"/>
    <property type="evidence" value="ECO:0007669"/>
    <property type="project" value="UniProtKB-KW"/>
</dbReference>
<name>A0ABX0W5R9_9RHOB</name>
<dbReference type="InterPro" id="IPR051540">
    <property type="entry name" value="S-2-haloacid_dehalogenase"/>
</dbReference>
<dbReference type="SFLD" id="SFLDG01129">
    <property type="entry name" value="C1.5:_HAD__Beta-PGM__Phosphata"/>
    <property type="match status" value="1"/>
</dbReference>
<comment type="caution">
    <text evidence="2">The sequence shown here is derived from an EMBL/GenBank/DDBJ whole genome shotgun (WGS) entry which is preliminary data.</text>
</comment>
<dbReference type="InterPro" id="IPR023198">
    <property type="entry name" value="PGP-like_dom2"/>
</dbReference>
<organism evidence="2 3">
    <name type="scientific">Parasedimentitalea denitrificans</name>
    <dbReference type="NCBI Taxonomy" id="2211118"/>
    <lineage>
        <taxon>Bacteria</taxon>
        <taxon>Pseudomonadati</taxon>
        <taxon>Pseudomonadota</taxon>
        <taxon>Alphaproteobacteria</taxon>
        <taxon>Rhodobacterales</taxon>
        <taxon>Paracoccaceae</taxon>
        <taxon>Parasedimentitalea</taxon>
    </lineage>
</organism>
<dbReference type="Pfam" id="PF00702">
    <property type="entry name" value="Hydrolase"/>
    <property type="match status" value="1"/>
</dbReference>
<gene>
    <name evidence="2" type="ORF">DL239_07960</name>
</gene>
<keyword evidence="1 2" id="KW-0378">Hydrolase</keyword>
<dbReference type="SFLD" id="SFLDS00003">
    <property type="entry name" value="Haloacid_Dehalogenase"/>
    <property type="match status" value="1"/>
</dbReference>
<evidence type="ECO:0000313" key="2">
    <source>
        <dbReference type="EMBL" id="NIZ60907.1"/>
    </source>
</evidence>
<protein>
    <submittedName>
        <fullName evidence="2">HAD family hydrolase</fullName>
    </submittedName>
</protein>
<dbReference type="Gene3D" id="1.10.150.240">
    <property type="entry name" value="Putative phosphatase, domain 2"/>
    <property type="match status" value="1"/>
</dbReference>
<dbReference type="InterPro" id="IPR036412">
    <property type="entry name" value="HAD-like_sf"/>
</dbReference>
<dbReference type="PANTHER" id="PTHR43316">
    <property type="entry name" value="HYDROLASE, HALOACID DELAHOGENASE-RELATED"/>
    <property type="match status" value="1"/>
</dbReference>
<dbReference type="RefSeq" id="WP_167683488.1">
    <property type="nucleotide sequence ID" value="NZ_QHLQ01000006.1"/>
</dbReference>
<dbReference type="InterPro" id="IPR023214">
    <property type="entry name" value="HAD_sf"/>
</dbReference>
<evidence type="ECO:0000256" key="1">
    <source>
        <dbReference type="ARBA" id="ARBA00022801"/>
    </source>
</evidence>
<evidence type="ECO:0000313" key="3">
    <source>
        <dbReference type="Proteomes" id="UP001429564"/>
    </source>
</evidence>
<dbReference type="Gene3D" id="3.40.50.1000">
    <property type="entry name" value="HAD superfamily/HAD-like"/>
    <property type="match status" value="1"/>
</dbReference>
<sequence length="237" mass="26420">MARTLTTIGFDADDTLWHNERFFRITQQRFAELLADHTPVDLDPERLNDRLLAAEKRNLGRYGYGVKGFTLSMIETAIEVTDARVPATVIHELIEAGQMMLAFPIELLPHAREAVTALADDYRVVLVTKGDLLDQERKLAQSGLGDLFDAVEIVSEKTPAIYQEIFANHPGGVAHTMMVGNSVRSDVSPMIEAGGWGTYVPHNLTWKYEHETPPKDEPHFNQIQDLSELAGLLAKLG</sequence>
<reference evidence="2 3" key="1">
    <citation type="submission" date="2018-05" db="EMBL/GenBank/DDBJ databases">
        <authorList>
            <person name="Zhang Y.-J."/>
        </authorList>
    </citation>
    <scope>NUCLEOTIDE SEQUENCE [LARGE SCALE GENOMIC DNA]</scope>
    <source>
        <strain evidence="2 3">CY04</strain>
    </source>
</reference>
<dbReference type="Proteomes" id="UP001429564">
    <property type="component" value="Unassembled WGS sequence"/>
</dbReference>
<accession>A0ABX0W5R9</accession>
<keyword evidence="3" id="KW-1185">Reference proteome</keyword>
<dbReference type="PANTHER" id="PTHR43316:SF8">
    <property type="entry name" value="HAD FAMILY HYDROLASE"/>
    <property type="match status" value="1"/>
</dbReference>
<dbReference type="EMBL" id="QHLQ01000006">
    <property type="protein sequence ID" value="NIZ60907.1"/>
    <property type="molecule type" value="Genomic_DNA"/>
</dbReference>
<dbReference type="SUPFAM" id="SSF56784">
    <property type="entry name" value="HAD-like"/>
    <property type="match status" value="1"/>
</dbReference>
<proteinExistence type="predicted"/>